<comment type="caution">
    <text evidence="1">The sequence shown here is derived from an EMBL/GenBank/DDBJ whole genome shotgun (WGS) entry which is preliminary data.</text>
</comment>
<dbReference type="EMBL" id="LTAG01000019">
    <property type="protein sequence ID" value="KXO18099.1"/>
    <property type="molecule type" value="Genomic_DNA"/>
</dbReference>
<evidence type="ECO:0000313" key="1">
    <source>
        <dbReference type="EMBL" id="KXO18099.1"/>
    </source>
</evidence>
<protein>
    <submittedName>
        <fullName evidence="1">Uncharacterized protein</fullName>
    </submittedName>
</protein>
<organism evidence="1 2">
    <name type="scientific">Prevotella bivia</name>
    <dbReference type="NCBI Taxonomy" id="28125"/>
    <lineage>
        <taxon>Bacteria</taxon>
        <taxon>Pseudomonadati</taxon>
        <taxon>Bacteroidota</taxon>
        <taxon>Bacteroidia</taxon>
        <taxon>Bacteroidales</taxon>
        <taxon>Prevotellaceae</taxon>
        <taxon>Prevotella</taxon>
    </lineage>
</organism>
<reference evidence="1 2" key="1">
    <citation type="submission" date="2016-02" db="EMBL/GenBank/DDBJ databases">
        <authorList>
            <person name="Wen L."/>
            <person name="He K."/>
            <person name="Yang H."/>
        </authorList>
    </citation>
    <scope>NUCLEOTIDE SEQUENCE [LARGE SCALE GENOMIC DNA]</scope>
    <source>
        <strain evidence="1 2">GED7880</strain>
    </source>
</reference>
<dbReference type="AlphaFoldDB" id="A0A137T0D1"/>
<name>A0A137T0D1_9BACT</name>
<evidence type="ECO:0000313" key="2">
    <source>
        <dbReference type="Proteomes" id="UP000070093"/>
    </source>
</evidence>
<accession>A0A137T0D1</accession>
<gene>
    <name evidence="1" type="ORF">HMPREF3202_00438</name>
</gene>
<dbReference type="PATRIC" id="fig|28125.4.peg.432"/>
<dbReference type="Proteomes" id="UP000070093">
    <property type="component" value="Unassembled WGS sequence"/>
</dbReference>
<sequence length="40" mass="4815">MKGELFFFSCFMYTKKKEMGLSQVHLLYQSNTISKQYFLP</sequence>
<proteinExistence type="predicted"/>